<gene>
    <name evidence="1" type="ORF">OKA104_LOCUS40411</name>
</gene>
<sequence length="65" mass="7087">YEITWNNHCYYLDGSGGNCTSGYSQATNSVLTCIATQFAAGPFTSGPVLACTNAQQHFSQEKKRF</sequence>
<evidence type="ECO:0000313" key="1">
    <source>
        <dbReference type="EMBL" id="CAF4190590.1"/>
    </source>
</evidence>
<comment type="caution">
    <text evidence="1">The sequence shown here is derived from an EMBL/GenBank/DDBJ whole genome shotgun (WGS) entry which is preliminary data.</text>
</comment>
<name>A0A820AYH3_9BILA</name>
<accession>A0A820AYH3</accession>
<protein>
    <submittedName>
        <fullName evidence="1">Uncharacterized protein</fullName>
    </submittedName>
</protein>
<proteinExistence type="predicted"/>
<dbReference type="EMBL" id="CAJOAY010008659">
    <property type="protein sequence ID" value="CAF4190590.1"/>
    <property type="molecule type" value="Genomic_DNA"/>
</dbReference>
<feature type="non-terminal residue" evidence="1">
    <location>
        <position position="1"/>
    </location>
</feature>
<evidence type="ECO:0000313" key="2">
    <source>
        <dbReference type="Proteomes" id="UP000663881"/>
    </source>
</evidence>
<reference evidence="1" key="1">
    <citation type="submission" date="2021-02" db="EMBL/GenBank/DDBJ databases">
        <authorList>
            <person name="Nowell W R."/>
        </authorList>
    </citation>
    <scope>NUCLEOTIDE SEQUENCE</scope>
</reference>
<dbReference type="AlphaFoldDB" id="A0A820AYH3"/>
<dbReference type="Proteomes" id="UP000663881">
    <property type="component" value="Unassembled WGS sequence"/>
</dbReference>
<organism evidence="1 2">
    <name type="scientific">Adineta steineri</name>
    <dbReference type="NCBI Taxonomy" id="433720"/>
    <lineage>
        <taxon>Eukaryota</taxon>
        <taxon>Metazoa</taxon>
        <taxon>Spiralia</taxon>
        <taxon>Gnathifera</taxon>
        <taxon>Rotifera</taxon>
        <taxon>Eurotatoria</taxon>
        <taxon>Bdelloidea</taxon>
        <taxon>Adinetida</taxon>
        <taxon>Adinetidae</taxon>
        <taxon>Adineta</taxon>
    </lineage>
</organism>